<sequence>MPARKVISQQAVARLSASGLQTRLQVIRMTSSCVLPCIHRVGLAACERLCVISSHFYGRILLAQVSLFVQPLYADFLGKASRVRAMDLPCCIVRTLLPKRWARIQVEAQGP</sequence>
<comment type="caution">
    <text evidence="1">The sequence shown here is derived from an EMBL/GenBank/DDBJ whole genome shotgun (WGS) entry which is preliminary data.</text>
</comment>
<dbReference type="RefSeq" id="XP_027620446.1">
    <property type="nucleotide sequence ID" value="XM_027764645.1"/>
</dbReference>
<gene>
    <name evidence="1" type="ORF">SCP_1601950</name>
</gene>
<dbReference type="AlphaFoldDB" id="A0A401H555"/>
<dbReference type="GeneID" id="38786450"/>
<keyword evidence="2" id="KW-1185">Reference proteome</keyword>
<organism evidence="1 2">
    <name type="scientific">Sparassis crispa</name>
    <dbReference type="NCBI Taxonomy" id="139825"/>
    <lineage>
        <taxon>Eukaryota</taxon>
        <taxon>Fungi</taxon>
        <taxon>Dikarya</taxon>
        <taxon>Basidiomycota</taxon>
        <taxon>Agaricomycotina</taxon>
        <taxon>Agaricomycetes</taxon>
        <taxon>Polyporales</taxon>
        <taxon>Sparassidaceae</taxon>
        <taxon>Sparassis</taxon>
    </lineage>
</organism>
<evidence type="ECO:0000313" key="1">
    <source>
        <dbReference type="EMBL" id="GBE89533.1"/>
    </source>
</evidence>
<protein>
    <submittedName>
        <fullName evidence="1">Uncharacterized protein</fullName>
    </submittedName>
</protein>
<accession>A0A401H555</accession>
<evidence type="ECO:0000313" key="2">
    <source>
        <dbReference type="Proteomes" id="UP000287166"/>
    </source>
</evidence>
<dbReference type="EMBL" id="BFAD01000016">
    <property type="protein sequence ID" value="GBE89533.1"/>
    <property type="molecule type" value="Genomic_DNA"/>
</dbReference>
<dbReference type="Proteomes" id="UP000287166">
    <property type="component" value="Unassembled WGS sequence"/>
</dbReference>
<dbReference type="InParanoid" id="A0A401H555"/>
<name>A0A401H555_9APHY</name>
<proteinExistence type="predicted"/>
<reference evidence="1 2" key="1">
    <citation type="journal article" date="2018" name="Sci. Rep.">
        <title>Genome sequence of the cauliflower mushroom Sparassis crispa (Hanabiratake) and its association with beneficial usage.</title>
        <authorList>
            <person name="Kiyama R."/>
            <person name="Furutani Y."/>
            <person name="Kawaguchi K."/>
            <person name="Nakanishi T."/>
        </authorList>
    </citation>
    <scope>NUCLEOTIDE SEQUENCE [LARGE SCALE GENOMIC DNA]</scope>
</reference>